<evidence type="ECO:0000313" key="10">
    <source>
        <dbReference type="Proteomes" id="UP000809273"/>
    </source>
</evidence>
<feature type="transmembrane region" description="Helical" evidence="8">
    <location>
        <begin position="189"/>
        <end position="208"/>
    </location>
</feature>
<feature type="transmembrane region" description="Helical" evidence="8">
    <location>
        <begin position="72"/>
        <end position="100"/>
    </location>
</feature>
<evidence type="ECO:0000256" key="1">
    <source>
        <dbReference type="ARBA" id="ARBA00004651"/>
    </source>
</evidence>
<feature type="transmembrane region" description="Helical" evidence="8">
    <location>
        <begin position="229"/>
        <end position="248"/>
    </location>
</feature>
<dbReference type="GO" id="GO:0005886">
    <property type="term" value="C:plasma membrane"/>
    <property type="evidence" value="ECO:0007669"/>
    <property type="project" value="UniProtKB-SubCell"/>
</dbReference>
<feature type="transmembrane region" description="Helical" evidence="8">
    <location>
        <begin position="39"/>
        <end position="60"/>
    </location>
</feature>
<sequence length="453" mass="49639">MIVYYKTNPARFMLTGFILGILIGTFVLLLPHSTTAGEISLIDALFTATSAVCVTGLIVLDTARDFTTTGQVAIITMIQLGGIGIVFFSVLFTFVFVGRVSVGHKSIFSSMMAPKTKWDMWGIFKTIFIFTITVEILGALFMFYPIFQVTGGDTIKAVYFSVFHSVSGFCNAGFSLFPDSFMSLRYNLLALIPLMVLIVLGGVGFFVIDDIIQYIRMRGTYRITLHTKMVLMVSGVLIIGGAALIFLFESFNPAMDATLGQKIVDCLFMSVTSRTAGFNTIDINALTNPTLMTVIILMFIGASPGSTGGGVKTSTTAVIWALIISRYRSKEDVSIFRRSVPKETVSHAQAIVASSSILVIIVMLLILIFEIWGGDIILRDREYFVSSLFEVVSAFGTVGLSMGITSELHPINKMLIILTMFIGRLGPLTFLLALQKRKPKAVFRYAEEDILVG</sequence>
<keyword evidence="7 8" id="KW-0472">Membrane</keyword>
<dbReference type="EMBL" id="JAFGIX010000007">
    <property type="protein sequence ID" value="MBN1571845.1"/>
    <property type="molecule type" value="Genomic_DNA"/>
</dbReference>
<dbReference type="InterPro" id="IPR003445">
    <property type="entry name" value="Cat_transpt"/>
</dbReference>
<evidence type="ECO:0000256" key="8">
    <source>
        <dbReference type="SAM" id="Phobius"/>
    </source>
</evidence>
<protein>
    <recommendedName>
        <fullName evidence="11">Trk family potassium uptake protein</fullName>
    </recommendedName>
</protein>
<keyword evidence="5 8" id="KW-1133">Transmembrane helix</keyword>
<reference evidence="9" key="1">
    <citation type="journal article" date="2021" name="Environ. Microbiol.">
        <title>Genomic characterization of three novel Desulfobacterota classes expand the metabolic and phylogenetic diversity of the phylum.</title>
        <authorList>
            <person name="Murphy C.L."/>
            <person name="Biggerstaff J."/>
            <person name="Eichhorn A."/>
            <person name="Ewing E."/>
            <person name="Shahan R."/>
            <person name="Soriano D."/>
            <person name="Stewart S."/>
            <person name="VanMol K."/>
            <person name="Walker R."/>
            <person name="Walters P."/>
            <person name="Elshahed M.S."/>
            <person name="Youssef N.H."/>
        </authorList>
    </citation>
    <scope>NUCLEOTIDE SEQUENCE</scope>
    <source>
        <strain evidence="9">Zod_Metabat.24</strain>
    </source>
</reference>
<evidence type="ECO:0000256" key="2">
    <source>
        <dbReference type="ARBA" id="ARBA00022448"/>
    </source>
</evidence>
<evidence type="ECO:0000256" key="5">
    <source>
        <dbReference type="ARBA" id="ARBA00022989"/>
    </source>
</evidence>
<keyword evidence="3" id="KW-1003">Cell membrane</keyword>
<keyword evidence="4 8" id="KW-0812">Transmembrane</keyword>
<feature type="transmembrane region" description="Helical" evidence="8">
    <location>
        <begin position="383"/>
        <end position="402"/>
    </location>
</feature>
<name>A0A9D8KC02_9DELT</name>
<dbReference type="GO" id="GO:0008324">
    <property type="term" value="F:monoatomic cation transmembrane transporter activity"/>
    <property type="evidence" value="ECO:0007669"/>
    <property type="project" value="InterPro"/>
</dbReference>
<evidence type="ECO:0000256" key="4">
    <source>
        <dbReference type="ARBA" id="ARBA00022692"/>
    </source>
</evidence>
<evidence type="ECO:0000313" key="9">
    <source>
        <dbReference type="EMBL" id="MBN1571845.1"/>
    </source>
</evidence>
<keyword evidence="6" id="KW-0406">Ion transport</keyword>
<feature type="transmembrane region" description="Helical" evidence="8">
    <location>
        <begin position="120"/>
        <end position="145"/>
    </location>
</feature>
<feature type="transmembrane region" description="Helical" evidence="8">
    <location>
        <begin position="414"/>
        <end position="434"/>
    </location>
</feature>
<gene>
    <name evidence="9" type="ORF">JW984_01475</name>
</gene>
<dbReference type="Proteomes" id="UP000809273">
    <property type="component" value="Unassembled WGS sequence"/>
</dbReference>
<comment type="caution">
    <text evidence="9">The sequence shown here is derived from an EMBL/GenBank/DDBJ whole genome shotgun (WGS) entry which is preliminary data.</text>
</comment>
<evidence type="ECO:0008006" key="11">
    <source>
        <dbReference type="Google" id="ProtNLM"/>
    </source>
</evidence>
<comment type="subcellular location">
    <subcellularLocation>
        <location evidence="1">Cell membrane</location>
        <topology evidence="1">Multi-pass membrane protein</topology>
    </subcellularLocation>
</comment>
<feature type="transmembrane region" description="Helical" evidence="8">
    <location>
        <begin position="12"/>
        <end position="33"/>
    </location>
</feature>
<evidence type="ECO:0000256" key="7">
    <source>
        <dbReference type="ARBA" id="ARBA00023136"/>
    </source>
</evidence>
<accession>A0A9D8KC02</accession>
<dbReference type="GO" id="GO:0030001">
    <property type="term" value="P:metal ion transport"/>
    <property type="evidence" value="ECO:0007669"/>
    <property type="project" value="UniProtKB-ARBA"/>
</dbReference>
<keyword evidence="2" id="KW-0813">Transport</keyword>
<dbReference type="PANTHER" id="PTHR32024:SF1">
    <property type="entry name" value="KTR SYSTEM POTASSIUM UPTAKE PROTEIN B"/>
    <property type="match status" value="1"/>
</dbReference>
<reference evidence="9" key="2">
    <citation type="submission" date="2021-01" db="EMBL/GenBank/DDBJ databases">
        <authorList>
            <person name="Hahn C.R."/>
            <person name="Youssef N.H."/>
            <person name="Elshahed M."/>
        </authorList>
    </citation>
    <scope>NUCLEOTIDE SEQUENCE</scope>
    <source>
        <strain evidence="9">Zod_Metabat.24</strain>
    </source>
</reference>
<organism evidence="9 10">
    <name type="scientific">Candidatus Zymogenus saltonus</name>
    <dbReference type="NCBI Taxonomy" id="2844893"/>
    <lineage>
        <taxon>Bacteria</taxon>
        <taxon>Deltaproteobacteria</taxon>
        <taxon>Candidatus Zymogenia</taxon>
        <taxon>Candidatus Zymogeniales</taxon>
        <taxon>Candidatus Zymogenaceae</taxon>
        <taxon>Candidatus Zymogenus</taxon>
    </lineage>
</organism>
<proteinExistence type="predicted"/>
<evidence type="ECO:0000256" key="6">
    <source>
        <dbReference type="ARBA" id="ARBA00023065"/>
    </source>
</evidence>
<dbReference type="PANTHER" id="PTHR32024">
    <property type="entry name" value="TRK SYSTEM POTASSIUM UPTAKE PROTEIN TRKG-RELATED"/>
    <property type="match status" value="1"/>
</dbReference>
<feature type="transmembrane region" description="Helical" evidence="8">
    <location>
        <begin position="157"/>
        <end position="177"/>
    </location>
</feature>
<dbReference type="AlphaFoldDB" id="A0A9D8KC02"/>
<evidence type="ECO:0000256" key="3">
    <source>
        <dbReference type="ARBA" id="ARBA00022475"/>
    </source>
</evidence>
<feature type="transmembrane region" description="Helical" evidence="8">
    <location>
        <begin position="347"/>
        <end position="371"/>
    </location>
</feature>
<dbReference type="Pfam" id="PF02386">
    <property type="entry name" value="TrkH"/>
    <property type="match status" value="1"/>
</dbReference>